<evidence type="ECO:0000256" key="8">
    <source>
        <dbReference type="ARBA" id="ARBA00022729"/>
    </source>
</evidence>
<dbReference type="SMART" id="SM00220">
    <property type="entry name" value="S_TKc"/>
    <property type="match status" value="1"/>
</dbReference>
<dbReference type="Pfam" id="PF00069">
    <property type="entry name" value="Pkinase"/>
    <property type="match status" value="1"/>
</dbReference>
<dbReference type="EMBL" id="JAZDWU010000002">
    <property type="protein sequence ID" value="KAL0011467.1"/>
    <property type="molecule type" value="Genomic_DNA"/>
</dbReference>
<sequence length="974" mass="108056">MGFSFTRIALILLLWIIIGVFQVKAQVARLPADEVQALREIAAQVGKKDWNFGVDPCSNDSSWATPHSSLRPLYNNSLICNCSYPSGVCHVIKLFLKGQDLDGVLPPSLVKLPYLNTIDFTRNYLSGTIPPEWASTKLEIMSITVNNLSGPIPSYLGNITTLIYMSIESNLFSGTVPPELGNLVNLENLILSANNLTGELPVALTNLTKLTELRISSNNFIGKIPDVFQSWKQLQKLEIQASGLEGPIPSSISVLSNLTELRISDLLGNNSEFPPLNDMTGMKRLMLRSCNLSGPIPAYISQMTNLQTLDLSFNKLEENVPDLSGLSSLQYISTSFFYSLSFCISSHLFLLLHQLRLLAECLKNNPCPKEQYSLHINCGGIATTIGNIEFEKDQDPAGAAKFVSITNSWGLSSSGNFWDVNITSNQYKATNVSILRMNNSELYTSARLSPLSLTYYARCLANGNYTVKLYFAEIVFRDNRSFHSLGRRIFDVYIQEQLVLKDFNIENAAQGVDKAIVMEYKAIVRNKVLQIRFHWAGKGTTAAPQRGTYGPLISAISVEADFSPPGNSKMKILIGVGAGVSVLFLFFMILVILWWKGHIGSRMSREKELQGLDLQTGFFKYRQIKAATNNFDAANKLGEGGFGTVYKGILLDGSIIAVKKLSSRSKQGNREFVTEIGMISALQHPNLVRLYGCCIEGNQLFLVYEYMENNSLSRALFGSGEHRLTLDWPMRQNICVGIARGLAFLHEESTLKIVHRDIKTTNVLLDRDLNPKISDFGLAKLDEEENTHISTRVAGTIGYMAPEYALWGYLTYKADVYSFGVVALEIVAGKNNMKYRPNENYVCLLDWALVLQQRGNLMELVDPKLGSEFNKEEAVRMIKVALLCTNPSPALRPNMSAVVSMLKGQTAVHELGMDPNIYGDVLSIRALKEQSGQIPQQPMSSNEAESLIQSSDATWAGSSSISTQDLYSTNLNYR</sequence>
<evidence type="ECO:0000256" key="20">
    <source>
        <dbReference type="SAM" id="Phobius"/>
    </source>
</evidence>
<dbReference type="SUPFAM" id="SSF52058">
    <property type="entry name" value="L domain-like"/>
    <property type="match status" value="1"/>
</dbReference>
<evidence type="ECO:0000256" key="19">
    <source>
        <dbReference type="PROSITE-ProRule" id="PRU10141"/>
    </source>
</evidence>
<dbReference type="PROSITE" id="PS00108">
    <property type="entry name" value="PROTEIN_KINASE_ST"/>
    <property type="match status" value="1"/>
</dbReference>
<evidence type="ECO:0000256" key="3">
    <source>
        <dbReference type="ARBA" id="ARBA00022527"/>
    </source>
</evidence>
<feature type="signal peptide" evidence="21">
    <location>
        <begin position="1"/>
        <end position="25"/>
    </location>
</feature>
<evidence type="ECO:0000256" key="6">
    <source>
        <dbReference type="ARBA" id="ARBA00022679"/>
    </source>
</evidence>
<evidence type="ECO:0000256" key="12">
    <source>
        <dbReference type="ARBA" id="ARBA00022840"/>
    </source>
</evidence>
<dbReference type="InterPro" id="IPR017441">
    <property type="entry name" value="Protein_kinase_ATP_BS"/>
</dbReference>
<evidence type="ECO:0000256" key="9">
    <source>
        <dbReference type="ARBA" id="ARBA00022737"/>
    </source>
</evidence>
<keyword evidence="13 20" id="KW-1133">Transmembrane helix</keyword>
<dbReference type="FunFam" id="3.80.10.10:FF:000433">
    <property type="entry name" value="Putative LRR receptor-like serine/threonine-protein kinase isoform A"/>
    <property type="match status" value="1"/>
</dbReference>
<dbReference type="PANTHER" id="PTHR48006">
    <property type="entry name" value="LEUCINE-RICH REPEAT-CONTAINING PROTEIN DDB_G0281931-RELATED"/>
    <property type="match status" value="1"/>
</dbReference>
<evidence type="ECO:0000256" key="17">
    <source>
        <dbReference type="ARBA" id="ARBA00047899"/>
    </source>
</evidence>
<comment type="caution">
    <text evidence="23">The sequence shown here is derived from an EMBL/GenBank/DDBJ whole genome shotgun (WGS) entry which is preliminary data.</text>
</comment>
<dbReference type="AlphaFoldDB" id="A0AAW2DL88"/>
<name>A0AAW2DL88_9ROSI</name>
<evidence type="ECO:0000256" key="14">
    <source>
        <dbReference type="ARBA" id="ARBA00023136"/>
    </source>
</evidence>
<feature type="domain" description="Protein kinase" evidence="22">
    <location>
        <begin position="631"/>
        <end position="912"/>
    </location>
</feature>
<keyword evidence="15" id="KW-0675">Receptor</keyword>
<dbReference type="Pfam" id="PF00560">
    <property type="entry name" value="LRR_1"/>
    <property type="match status" value="1"/>
</dbReference>
<keyword evidence="4" id="KW-0597">Phosphoprotein</keyword>
<evidence type="ECO:0000259" key="22">
    <source>
        <dbReference type="PROSITE" id="PS50011"/>
    </source>
</evidence>
<keyword evidence="5" id="KW-0433">Leucine-rich repeat</keyword>
<feature type="transmembrane region" description="Helical" evidence="20">
    <location>
        <begin position="572"/>
        <end position="595"/>
    </location>
</feature>
<dbReference type="EC" id="2.7.11.1" evidence="2"/>
<keyword evidence="8 21" id="KW-0732">Signal</keyword>
<evidence type="ECO:0000313" key="24">
    <source>
        <dbReference type="Proteomes" id="UP001459277"/>
    </source>
</evidence>
<keyword evidence="10 19" id="KW-0547">Nucleotide-binding</keyword>
<dbReference type="InterPro" id="IPR025875">
    <property type="entry name" value="Leu-rich_rpt_4"/>
</dbReference>
<dbReference type="FunFam" id="3.80.10.10:FF:000452">
    <property type="entry name" value="Probable LRR receptor-like serine/threonine-protein kinase RFK1"/>
    <property type="match status" value="1"/>
</dbReference>
<keyword evidence="9" id="KW-0677">Repeat</keyword>
<dbReference type="Proteomes" id="UP001459277">
    <property type="component" value="Unassembled WGS sequence"/>
</dbReference>
<keyword evidence="16" id="KW-0325">Glycoprotein</keyword>
<dbReference type="PROSITE" id="PS51450">
    <property type="entry name" value="LRR"/>
    <property type="match status" value="1"/>
</dbReference>
<evidence type="ECO:0000256" key="10">
    <source>
        <dbReference type="ARBA" id="ARBA00022741"/>
    </source>
</evidence>
<dbReference type="Pfam" id="PF11721">
    <property type="entry name" value="Malectin"/>
    <property type="match status" value="1"/>
</dbReference>
<dbReference type="Gene3D" id="3.80.10.10">
    <property type="entry name" value="Ribonuclease Inhibitor"/>
    <property type="match status" value="3"/>
</dbReference>
<dbReference type="InterPro" id="IPR008271">
    <property type="entry name" value="Ser/Thr_kinase_AS"/>
</dbReference>
<dbReference type="Pfam" id="PF12799">
    <property type="entry name" value="LRR_4"/>
    <property type="match status" value="1"/>
</dbReference>
<organism evidence="23 24">
    <name type="scientific">Lithocarpus litseifolius</name>
    <dbReference type="NCBI Taxonomy" id="425828"/>
    <lineage>
        <taxon>Eukaryota</taxon>
        <taxon>Viridiplantae</taxon>
        <taxon>Streptophyta</taxon>
        <taxon>Embryophyta</taxon>
        <taxon>Tracheophyta</taxon>
        <taxon>Spermatophyta</taxon>
        <taxon>Magnoliopsida</taxon>
        <taxon>eudicotyledons</taxon>
        <taxon>Gunneridae</taxon>
        <taxon>Pentapetalae</taxon>
        <taxon>rosids</taxon>
        <taxon>fabids</taxon>
        <taxon>Fagales</taxon>
        <taxon>Fagaceae</taxon>
        <taxon>Lithocarpus</taxon>
    </lineage>
</organism>
<dbReference type="Gene3D" id="3.30.200.20">
    <property type="entry name" value="Phosphorylase Kinase, domain 1"/>
    <property type="match status" value="1"/>
</dbReference>
<evidence type="ECO:0000256" key="21">
    <source>
        <dbReference type="SAM" id="SignalP"/>
    </source>
</evidence>
<dbReference type="FunFam" id="1.10.510.10:FF:000044">
    <property type="entry name" value="Putative LRR receptor-like serine/threonine-protein kinase"/>
    <property type="match status" value="1"/>
</dbReference>
<evidence type="ECO:0000256" key="11">
    <source>
        <dbReference type="ARBA" id="ARBA00022777"/>
    </source>
</evidence>
<accession>A0AAW2DL88</accession>
<dbReference type="GO" id="GO:0016020">
    <property type="term" value="C:membrane"/>
    <property type="evidence" value="ECO:0007669"/>
    <property type="project" value="UniProtKB-SubCell"/>
</dbReference>
<gene>
    <name evidence="23" type="ORF">SO802_006575</name>
</gene>
<evidence type="ECO:0000256" key="18">
    <source>
        <dbReference type="ARBA" id="ARBA00048679"/>
    </source>
</evidence>
<evidence type="ECO:0000256" key="7">
    <source>
        <dbReference type="ARBA" id="ARBA00022692"/>
    </source>
</evidence>
<evidence type="ECO:0000313" key="23">
    <source>
        <dbReference type="EMBL" id="KAL0011467.1"/>
    </source>
</evidence>
<feature type="binding site" evidence="19">
    <location>
        <position position="660"/>
    </location>
    <ligand>
        <name>ATP</name>
        <dbReference type="ChEBI" id="CHEBI:30616"/>
    </ligand>
</feature>
<dbReference type="InterPro" id="IPR000719">
    <property type="entry name" value="Prot_kinase_dom"/>
</dbReference>
<dbReference type="PROSITE" id="PS50011">
    <property type="entry name" value="PROTEIN_KINASE_DOM"/>
    <property type="match status" value="1"/>
</dbReference>
<dbReference type="FunFam" id="3.30.200.20:FF:000217">
    <property type="entry name" value="probable LRR receptor-like serine/threonine-protein kinase At1g53430"/>
    <property type="match status" value="1"/>
</dbReference>
<evidence type="ECO:0000256" key="5">
    <source>
        <dbReference type="ARBA" id="ARBA00022614"/>
    </source>
</evidence>
<evidence type="ECO:0000256" key="15">
    <source>
        <dbReference type="ARBA" id="ARBA00023170"/>
    </source>
</evidence>
<keyword evidence="3" id="KW-0723">Serine/threonine-protein kinase</keyword>
<keyword evidence="24" id="KW-1185">Reference proteome</keyword>
<evidence type="ECO:0000256" key="16">
    <source>
        <dbReference type="ARBA" id="ARBA00023180"/>
    </source>
</evidence>
<dbReference type="CDD" id="cd14066">
    <property type="entry name" value="STKc_IRAK"/>
    <property type="match status" value="1"/>
</dbReference>
<dbReference type="InterPro" id="IPR011009">
    <property type="entry name" value="Kinase-like_dom_sf"/>
</dbReference>
<comment type="catalytic activity">
    <reaction evidence="17">
        <text>L-threonyl-[protein] + ATP = O-phospho-L-threonyl-[protein] + ADP + H(+)</text>
        <dbReference type="Rhea" id="RHEA:46608"/>
        <dbReference type="Rhea" id="RHEA-COMP:11060"/>
        <dbReference type="Rhea" id="RHEA-COMP:11605"/>
        <dbReference type="ChEBI" id="CHEBI:15378"/>
        <dbReference type="ChEBI" id="CHEBI:30013"/>
        <dbReference type="ChEBI" id="CHEBI:30616"/>
        <dbReference type="ChEBI" id="CHEBI:61977"/>
        <dbReference type="ChEBI" id="CHEBI:456216"/>
        <dbReference type="EC" id="2.7.11.1"/>
    </reaction>
</comment>
<comment type="catalytic activity">
    <reaction evidence="18">
        <text>L-seryl-[protein] + ATP = O-phospho-L-seryl-[protein] + ADP + H(+)</text>
        <dbReference type="Rhea" id="RHEA:17989"/>
        <dbReference type="Rhea" id="RHEA-COMP:9863"/>
        <dbReference type="Rhea" id="RHEA-COMP:11604"/>
        <dbReference type="ChEBI" id="CHEBI:15378"/>
        <dbReference type="ChEBI" id="CHEBI:29999"/>
        <dbReference type="ChEBI" id="CHEBI:30616"/>
        <dbReference type="ChEBI" id="CHEBI:83421"/>
        <dbReference type="ChEBI" id="CHEBI:456216"/>
        <dbReference type="EC" id="2.7.11.1"/>
    </reaction>
</comment>
<keyword evidence="14 20" id="KW-0472">Membrane</keyword>
<dbReference type="InterPro" id="IPR001611">
    <property type="entry name" value="Leu-rich_rpt"/>
</dbReference>
<keyword evidence="11" id="KW-0418">Kinase</keyword>
<dbReference type="FunFam" id="2.60.120.430:FF:000004">
    <property type="entry name" value="Putative leucine-rich repeat receptor-like serine/threonine-protein kinase"/>
    <property type="match status" value="1"/>
</dbReference>
<protein>
    <recommendedName>
        <fullName evidence="2">non-specific serine/threonine protein kinase</fullName>
        <ecNumber evidence="2">2.7.11.1</ecNumber>
    </recommendedName>
</protein>
<evidence type="ECO:0000256" key="4">
    <source>
        <dbReference type="ARBA" id="ARBA00022553"/>
    </source>
</evidence>
<dbReference type="GO" id="GO:0005524">
    <property type="term" value="F:ATP binding"/>
    <property type="evidence" value="ECO:0007669"/>
    <property type="project" value="UniProtKB-UniRule"/>
</dbReference>
<proteinExistence type="predicted"/>
<dbReference type="SUPFAM" id="SSF56112">
    <property type="entry name" value="Protein kinase-like (PK-like)"/>
    <property type="match status" value="1"/>
</dbReference>
<dbReference type="Gene3D" id="1.10.510.10">
    <property type="entry name" value="Transferase(Phosphotransferase) domain 1"/>
    <property type="match status" value="1"/>
</dbReference>
<dbReference type="PROSITE" id="PS00107">
    <property type="entry name" value="PROTEIN_KINASE_ATP"/>
    <property type="match status" value="1"/>
</dbReference>
<keyword evidence="6" id="KW-0808">Transferase</keyword>
<feature type="chain" id="PRO_5043788926" description="non-specific serine/threonine protein kinase" evidence="21">
    <location>
        <begin position="26"/>
        <end position="974"/>
    </location>
</feature>
<dbReference type="InterPro" id="IPR021720">
    <property type="entry name" value="Malectin_dom"/>
</dbReference>
<keyword evidence="7 20" id="KW-0812">Transmembrane</keyword>
<comment type="subcellular location">
    <subcellularLocation>
        <location evidence="1">Membrane</location>
        <topology evidence="1">Single-pass type I membrane protein</topology>
    </subcellularLocation>
</comment>
<dbReference type="InterPro" id="IPR051824">
    <property type="entry name" value="LRR_Rcpt-Like_S/T_Kinase"/>
</dbReference>
<dbReference type="InterPro" id="IPR032675">
    <property type="entry name" value="LRR_dom_sf"/>
</dbReference>
<dbReference type="PANTHER" id="PTHR48006:SF66">
    <property type="entry name" value="PROTEIN KINASE DOMAIN-CONTAINING PROTEIN"/>
    <property type="match status" value="1"/>
</dbReference>
<evidence type="ECO:0000256" key="1">
    <source>
        <dbReference type="ARBA" id="ARBA00004479"/>
    </source>
</evidence>
<keyword evidence="12 19" id="KW-0067">ATP-binding</keyword>
<dbReference type="Gene3D" id="2.60.120.430">
    <property type="entry name" value="Galactose-binding lectin"/>
    <property type="match status" value="1"/>
</dbReference>
<evidence type="ECO:0000256" key="2">
    <source>
        <dbReference type="ARBA" id="ARBA00012513"/>
    </source>
</evidence>
<evidence type="ECO:0000256" key="13">
    <source>
        <dbReference type="ARBA" id="ARBA00022989"/>
    </source>
</evidence>
<reference evidence="23 24" key="1">
    <citation type="submission" date="2024-01" db="EMBL/GenBank/DDBJ databases">
        <title>A telomere-to-telomere, gap-free genome of sweet tea (Lithocarpus litseifolius).</title>
        <authorList>
            <person name="Zhou J."/>
        </authorList>
    </citation>
    <scope>NUCLEOTIDE SEQUENCE [LARGE SCALE GENOMIC DNA]</scope>
    <source>
        <strain evidence="23">Zhou-2022a</strain>
        <tissue evidence="23">Leaf</tissue>
    </source>
</reference>
<dbReference type="GO" id="GO:0004674">
    <property type="term" value="F:protein serine/threonine kinase activity"/>
    <property type="evidence" value="ECO:0007669"/>
    <property type="project" value="UniProtKB-KW"/>
</dbReference>